<comment type="caution">
    <text evidence="1">The sequence shown here is derived from an EMBL/GenBank/DDBJ whole genome shotgun (WGS) entry which is preliminary data.</text>
</comment>
<gene>
    <name evidence="1" type="ORF">CUN51_06560</name>
</gene>
<proteinExistence type="predicted"/>
<organism evidence="1 2">
    <name type="scientific">Candidatus Thermofonsia Clade 1 bacterium</name>
    <dbReference type="NCBI Taxonomy" id="2364210"/>
    <lineage>
        <taxon>Bacteria</taxon>
        <taxon>Bacillati</taxon>
        <taxon>Chloroflexota</taxon>
        <taxon>Candidatus Thermofontia</taxon>
        <taxon>Candidatus Thermofonsia Clade 1</taxon>
    </lineage>
</organism>
<evidence type="ECO:0000313" key="1">
    <source>
        <dbReference type="EMBL" id="PJF30842.1"/>
    </source>
</evidence>
<evidence type="ECO:0000313" key="2">
    <source>
        <dbReference type="Proteomes" id="UP000228921"/>
    </source>
</evidence>
<accession>A0A2M8NZX0</accession>
<protein>
    <submittedName>
        <fullName evidence="1">Uncharacterized protein</fullName>
    </submittedName>
</protein>
<name>A0A2M8NZX0_9CHLR</name>
<dbReference type="AlphaFoldDB" id="A0A2M8NZX0"/>
<dbReference type="Proteomes" id="UP000228921">
    <property type="component" value="Unassembled WGS sequence"/>
</dbReference>
<reference evidence="1 2" key="1">
    <citation type="submission" date="2017-11" db="EMBL/GenBank/DDBJ databases">
        <title>Evolution of Phototrophy in the Chloroflexi Phylum Driven by Horizontal Gene Transfer.</title>
        <authorList>
            <person name="Ward L.M."/>
            <person name="Hemp J."/>
            <person name="Shih P.M."/>
            <person name="Mcglynn S.E."/>
            <person name="Fischer W."/>
        </authorList>
    </citation>
    <scope>NUCLEOTIDE SEQUENCE [LARGE SCALE GENOMIC DNA]</scope>
    <source>
        <strain evidence="1">CP2_2F</strain>
    </source>
</reference>
<sequence length="141" mass="15114">MSYAERSIYAEWHDSDGALVLSAARTNFEMSESVTLHGNTRGNAAARGVLIGVRACSLTWEGFFTRAQVPFALSALPRLRVGARGELIWGVVGNFSGAPKAGYPMIVAERRVSAPQGGGLLLRLTFQSDGAPLFADDALWD</sequence>
<dbReference type="EMBL" id="PGTK01000006">
    <property type="protein sequence ID" value="PJF30842.1"/>
    <property type="molecule type" value="Genomic_DNA"/>
</dbReference>